<dbReference type="CDD" id="cd06257">
    <property type="entry name" value="DnaJ"/>
    <property type="match status" value="1"/>
</dbReference>
<dbReference type="SMART" id="SM00271">
    <property type="entry name" value="DnaJ"/>
    <property type="match status" value="1"/>
</dbReference>
<dbReference type="GO" id="GO:0051087">
    <property type="term" value="F:protein-folding chaperone binding"/>
    <property type="evidence" value="ECO:0007669"/>
    <property type="project" value="TreeGrafter"/>
</dbReference>
<dbReference type="Gene3D" id="1.10.3680.10">
    <property type="entry name" value="TerB-like"/>
    <property type="match status" value="1"/>
</dbReference>
<dbReference type="PANTHER" id="PTHR44140:SF2">
    <property type="entry name" value="LD25575P"/>
    <property type="match status" value="1"/>
</dbReference>
<dbReference type="Proteomes" id="UP000287853">
    <property type="component" value="Unassembled WGS sequence"/>
</dbReference>
<dbReference type="SUPFAM" id="SSF46565">
    <property type="entry name" value="Chaperone J-domain"/>
    <property type="match status" value="1"/>
</dbReference>
<keyword evidence="4" id="KW-1133">Transmembrane helix</keyword>
<dbReference type="CDD" id="cd07177">
    <property type="entry name" value="terB_like"/>
    <property type="match status" value="1"/>
</dbReference>
<dbReference type="InterPro" id="IPR051727">
    <property type="entry name" value="DnaJ_C3_Co-chaperones"/>
</dbReference>
<keyword evidence="4" id="KW-0812">Transmembrane</keyword>
<dbReference type="EMBL" id="MTKO01000104">
    <property type="protein sequence ID" value="RWX43974.1"/>
    <property type="molecule type" value="Genomic_DNA"/>
</dbReference>
<evidence type="ECO:0000256" key="2">
    <source>
        <dbReference type="ARBA" id="ARBA00022729"/>
    </source>
</evidence>
<feature type="transmembrane region" description="Helical" evidence="4">
    <location>
        <begin position="12"/>
        <end position="34"/>
    </location>
</feature>
<protein>
    <submittedName>
        <fullName evidence="6">DnaJ like chaperone protein</fullName>
    </submittedName>
</protein>
<name>A0A444ISY5_9BACT</name>
<accession>A0A444ISY5</accession>
<dbReference type="AlphaFoldDB" id="A0A444ISY5"/>
<organism evidence="6 7">
    <name type="scientific">Candidatus Electrothrix aarhusensis</name>
    <dbReference type="NCBI Taxonomy" id="1859131"/>
    <lineage>
        <taxon>Bacteria</taxon>
        <taxon>Pseudomonadati</taxon>
        <taxon>Thermodesulfobacteriota</taxon>
        <taxon>Desulfobulbia</taxon>
        <taxon>Desulfobulbales</taxon>
        <taxon>Desulfobulbaceae</taxon>
        <taxon>Candidatus Electrothrix</taxon>
    </lineage>
</organism>
<dbReference type="Gene3D" id="1.10.287.110">
    <property type="entry name" value="DnaJ domain"/>
    <property type="match status" value="1"/>
</dbReference>
<reference evidence="6 7" key="1">
    <citation type="submission" date="2017-01" db="EMBL/GenBank/DDBJ databases">
        <title>The cable genome- insights into the physiology and evolution of filamentous bacteria capable of sulfide oxidation via long distance electron transfer.</title>
        <authorList>
            <person name="Schreiber L."/>
            <person name="Bjerg J.T."/>
            <person name="Boggild A."/>
            <person name="Van De Vossenberg J."/>
            <person name="Meysman F."/>
            <person name="Nielsen L.P."/>
            <person name="Schramm A."/>
            <person name="Kjeldsen K.U."/>
        </authorList>
    </citation>
    <scope>NUCLEOTIDE SEQUENCE [LARGE SCALE GENOMIC DNA]</scope>
    <source>
        <strain evidence="6">MCF</strain>
    </source>
</reference>
<feature type="transmembrane region" description="Helical" evidence="4">
    <location>
        <begin position="81"/>
        <end position="99"/>
    </location>
</feature>
<evidence type="ECO:0000256" key="3">
    <source>
        <dbReference type="ARBA" id="ARBA00022824"/>
    </source>
</evidence>
<evidence type="ECO:0000256" key="1">
    <source>
        <dbReference type="ARBA" id="ARBA00004240"/>
    </source>
</evidence>
<dbReference type="PROSITE" id="PS50076">
    <property type="entry name" value="DNAJ_2"/>
    <property type="match status" value="1"/>
</dbReference>
<dbReference type="Pfam" id="PF05099">
    <property type="entry name" value="TerB"/>
    <property type="match status" value="1"/>
</dbReference>
<keyword evidence="4" id="KW-0472">Membrane</keyword>
<comment type="caution">
    <text evidence="6">The sequence shown here is derived from an EMBL/GenBank/DDBJ whole genome shotgun (WGS) entry which is preliminary data.</text>
</comment>
<keyword evidence="7" id="KW-1185">Reference proteome</keyword>
<dbReference type="SUPFAM" id="SSF158682">
    <property type="entry name" value="TerB-like"/>
    <property type="match status" value="1"/>
</dbReference>
<feature type="domain" description="J" evidence="5">
    <location>
        <begin position="221"/>
        <end position="283"/>
    </location>
</feature>
<dbReference type="InterPro" id="IPR007791">
    <property type="entry name" value="DjlA_N"/>
</dbReference>
<dbReference type="GO" id="GO:0034975">
    <property type="term" value="P:protein folding in endoplasmic reticulum"/>
    <property type="evidence" value="ECO:0007669"/>
    <property type="project" value="TreeGrafter"/>
</dbReference>
<proteinExistence type="predicted"/>
<keyword evidence="3" id="KW-0256">Endoplasmic reticulum</keyword>
<keyword evidence="2" id="KW-0732">Signal</keyword>
<gene>
    <name evidence="6" type="ORF">H206_03614</name>
</gene>
<evidence type="ECO:0000259" key="5">
    <source>
        <dbReference type="PROSITE" id="PS50076"/>
    </source>
</evidence>
<evidence type="ECO:0000313" key="7">
    <source>
        <dbReference type="Proteomes" id="UP000287853"/>
    </source>
</evidence>
<evidence type="ECO:0000256" key="4">
    <source>
        <dbReference type="SAM" id="Phobius"/>
    </source>
</evidence>
<sequence length="285" mass="32598">MQRQYSYNSNQPGCGGCLLIVILILLATGGWQAVGSFFSVLIYTGLFGVIALVAIFFGFTRYIQSRAAAYAQSQTESHNRFVFLLVNILVCVAKVDGHFTKSELRTMLNFFQHSLHYNQDQMYWVKQLIKDARDDEQDLDALLTEFRNSFAYEPRLILLELIYQLIFTKKPVNEGELSLARKIGDFLGIREYERQTIENKYRYGHQYQGGAGGGGAPSEQQYCTVLGVTSDTEFPEIKKAYRKLSMQYHPDKVAHLGDEFKGVAEEKMKEINAAYDYFRKKFDGS</sequence>
<evidence type="ECO:0000313" key="6">
    <source>
        <dbReference type="EMBL" id="RWX43974.1"/>
    </source>
</evidence>
<dbReference type="PRINTS" id="PR00625">
    <property type="entry name" value="JDOMAIN"/>
</dbReference>
<dbReference type="Pfam" id="PF00226">
    <property type="entry name" value="DnaJ"/>
    <property type="match status" value="1"/>
</dbReference>
<dbReference type="InterPro" id="IPR036869">
    <property type="entry name" value="J_dom_sf"/>
</dbReference>
<dbReference type="GO" id="GO:0051787">
    <property type="term" value="F:misfolded protein binding"/>
    <property type="evidence" value="ECO:0007669"/>
    <property type="project" value="TreeGrafter"/>
</dbReference>
<comment type="subcellular location">
    <subcellularLocation>
        <location evidence="1">Endoplasmic reticulum</location>
    </subcellularLocation>
</comment>
<dbReference type="InterPro" id="IPR029024">
    <property type="entry name" value="TerB-like"/>
</dbReference>
<dbReference type="InterPro" id="IPR001623">
    <property type="entry name" value="DnaJ_domain"/>
</dbReference>
<dbReference type="PANTHER" id="PTHR44140">
    <property type="entry name" value="LD25575P"/>
    <property type="match status" value="1"/>
</dbReference>
<feature type="transmembrane region" description="Helical" evidence="4">
    <location>
        <begin position="40"/>
        <end position="60"/>
    </location>
</feature>